<dbReference type="InterPro" id="IPR050397">
    <property type="entry name" value="Env_Response_Regulators"/>
</dbReference>
<dbReference type="PROSITE" id="PS51063">
    <property type="entry name" value="HTH_CRP_2"/>
    <property type="match status" value="1"/>
</dbReference>
<dbReference type="EMBL" id="JAKLTY010000016">
    <property type="protein sequence ID" value="MCG2629846.1"/>
    <property type="molecule type" value="Genomic_DNA"/>
</dbReference>
<dbReference type="SUPFAM" id="SSF46785">
    <property type="entry name" value="Winged helix' DNA-binding domain"/>
    <property type="match status" value="1"/>
</dbReference>
<dbReference type="GO" id="GO:0005829">
    <property type="term" value="C:cytosol"/>
    <property type="evidence" value="ECO:0007669"/>
    <property type="project" value="TreeGrafter"/>
</dbReference>
<dbReference type="InterPro" id="IPR012318">
    <property type="entry name" value="HTH_CRP"/>
</dbReference>
<gene>
    <name evidence="8" type="ORF">L6637_11910</name>
    <name evidence="7" type="ORF">L6654_24780</name>
</gene>
<evidence type="ECO:0000313" key="9">
    <source>
        <dbReference type="Proteomes" id="UP001139012"/>
    </source>
</evidence>
<evidence type="ECO:0000259" key="6">
    <source>
        <dbReference type="PROSITE" id="PS51063"/>
    </source>
</evidence>
<dbReference type="InterPro" id="IPR036388">
    <property type="entry name" value="WH-like_DNA-bd_sf"/>
</dbReference>
<dbReference type="PROSITE" id="PS50042">
    <property type="entry name" value="CNMP_BINDING_3"/>
    <property type="match status" value="1"/>
</dbReference>
<organism evidence="7 10">
    <name type="scientific">Bradyrhizobium zhengyangense</name>
    <dbReference type="NCBI Taxonomy" id="2911009"/>
    <lineage>
        <taxon>Bacteria</taxon>
        <taxon>Pseudomonadati</taxon>
        <taxon>Pseudomonadota</taxon>
        <taxon>Alphaproteobacteria</taxon>
        <taxon>Hyphomicrobiales</taxon>
        <taxon>Nitrobacteraceae</taxon>
        <taxon>Bradyrhizobium</taxon>
    </lineage>
</organism>
<dbReference type="AlphaFoldDB" id="A0A9X1RDC1"/>
<keyword evidence="9" id="KW-1185">Reference proteome</keyword>
<dbReference type="Gene3D" id="2.60.120.10">
    <property type="entry name" value="Jelly Rolls"/>
    <property type="match status" value="1"/>
</dbReference>
<keyword evidence="3" id="KW-0804">Transcription</keyword>
<dbReference type="PANTHER" id="PTHR24567">
    <property type="entry name" value="CRP FAMILY TRANSCRIPTIONAL REGULATORY PROTEIN"/>
    <property type="match status" value="1"/>
</dbReference>
<dbReference type="GO" id="GO:0003700">
    <property type="term" value="F:DNA-binding transcription factor activity"/>
    <property type="evidence" value="ECO:0007669"/>
    <property type="project" value="TreeGrafter"/>
</dbReference>
<protein>
    <submittedName>
        <fullName evidence="7">Crp/Fnr family transcriptional regulator</fullName>
    </submittedName>
</protein>
<feature type="domain" description="HTH crp-type" evidence="6">
    <location>
        <begin position="144"/>
        <end position="210"/>
    </location>
</feature>
<evidence type="ECO:0000313" key="10">
    <source>
        <dbReference type="Proteomes" id="UP001139054"/>
    </source>
</evidence>
<evidence type="ECO:0000256" key="4">
    <source>
        <dbReference type="SAM" id="MobiDB-lite"/>
    </source>
</evidence>
<accession>A0A9X1RDC1</accession>
<evidence type="ECO:0000256" key="3">
    <source>
        <dbReference type="ARBA" id="ARBA00023163"/>
    </source>
</evidence>
<sequence length="268" mass="29735">MTPKVRNGLLRLIPDDELSRVMDVCEQVRLAPRQVLHHYMLPMEHVYFVESGLVSVAAKVGREKFVEVWLIGSEGLVGAPVILAARGVPLHRRTVQLTGDAWRIRTAEFCELLESLPHLRSVVERYLAVVLAQTSQSGACNSYHSLKQRLARWLLIAQNATGEDEVSLTHGVLAELLGVRRASVTECLEVLQRDGTVVTRRGSVKIQDAAELSKLSCDCFRLIEREYRRHLLPALDTGSRQRSPVSLLAPVGTGEPALVGREPKRPSG</sequence>
<dbReference type="GO" id="GO:0003677">
    <property type="term" value="F:DNA binding"/>
    <property type="evidence" value="ECO:0007669"/>
    <property type="project" value="UniProtKB-KW"/>
</dbReference>
<dbReference type="SUPFAM" id="SSF51206">
    <property type="entry name" value="cAMP-binding domain-like"/>
    <property type="match status" value="1"/>
</dbReference>
<evidence type="ECO:0000259" key="5">
    <source>
        <dbReference type="PROSITE" id="PS50042"/>
    </source>
</evidence>
<dbReference type="InterPro" id="IPR014710">
    <property type="entry name" value="RmlC-like_jellyroll"/>
</dbReference>
<dbReference type="Pfam" id="PF13545">
    <property type="entry name" value="HTH_Crp_2"/>
    <property type="match status" value="1"/>
</dbReference>
<evidence type="ECO:0000313" key="7">
    <source>
        <dbReference type="EMBL" id="MCG2629846.1"/>
    </source>
</evidence>
<dbReference type="InterPro" id="IPR036390">
    <property type="entry name" value="WH_DNA-bd_sf"/>
</dbReference>
<evidence type="ECO:0000256" key="2">
    <source>
        <dbReference type="ARBA" id="ARBA00023125"/>
    </source>
</evidence>
<dbReference type="PANTHER" id="PTHR24567:SF74">
    <property type="entry name" value="HTH-TYPE TRANSCRIPTIONAL REGULATOR ARCR"/>
    <property type="match status" value="1"/>
</dbReference>
<evidence type="ECO:0000313" key="8">
    <source>
        <dbReference type="EMBL" id="MCG2667662.1"/>
    </source>
</evidence>
<evidence type="ECO:0000256" key="1">
    <source>
        <dbReference type="ARBA" id="ARBA00023015"/>
    </source>
</evidence>
<keyword evidence="1" id="KW-0805">Transcription regulation</keyword>
<dbReference type="RefSeq" id="WP_237864259.1">
    <property type="nucleotide sequence ID" value="NZ_JAKLTY010000016.1"/>
</dbReference>
<name>A0A9X1RDC1_9BRAD</name>
<feature type="domain" description="Cyclic nucleotide-binding" evidence="5">
    <location>
        <begin position="9"/>
        <end position="89"/>
    </location>
</feature>
<dbReference type="CDD" id="cd00038">
    <property type="entry name" value="CAP_ED"/>
    <property type="match status" value="1"/>
</dbReference>
<dbReference type="EMBL" id="JAKLUA010000003">
    <property type="protein sequence ID" value="MCG2667662.1"/>
    <property type="molecule type" value="Genomic_DNA"/>
</dbReference>
<reference evidence="7" key="1">
    <citation type="submission" date="2022-01" db="EMBL/GenBank/DDBJ databases">
        <title>Genome sequnece data of strain Bradyrhizobium sp. nov.</title>
        <authorList>
            <person name="Zhang J."/>
        </authorList>
    </citation>
    <scope>NUCLEOTIDE SEQUENCE</scope>
    <source>
        <strain evidence="8">WYCCWR 12774</strain>
        <strain evidence="7">WYCCWR 13023</strain>
    </source>
</reference>
<keyword evidence="2" id="KW-0238">DNA-binding</keyword>
<proteinExistence type="predicted"/>
<dbReference type="InterPro" id="IPR018490">
    <property type="entry name" value="cNMP-bd_dom_sf"/>
</dbReference>
<comment type="caution">
    <text evidence="7">The sequence shown here is derived from an EMBL/GenBank/DDBJ whole genome shotgun (WGS) entry which is preliminary data.</text>
</comment>
<dbReference type="Proteomes" id="UP001139012">
    <property type="component" value="Unassembled WGS sequence"/>
</dbReference>
<dbReference type="Gene3D" id="1.10.10.10">
    <property type="entry name" value="Winged helix-like DNA-binding domain superfamily/Winged helix DNA-binding domain"/>
    <property type="match status" value="1"/>
</dbReference>
<dbReference type="InterPro" id="IPR000595">
    <property type="entry name" value="cNMP-bd_dom"/>
</dbReference>
<dbReference type="Proteomes" id="UP001139054">
    <property type="component" value="Unassembled WGS sequence"/>
</dbReference>
<feature type="region of interest" description="Disordered" evidence="4">
    <location>
        <begin position="243"/>
        <end position="268"/>
    </location>
</feature>